<gene>
    <name evidence="2" type="ORF">P7K49_013201</name>
</gene>
<accession>A0ABQ9VFT5</accession>
<dbReference type="EMBL" id="JASSZA010000006">
    <property type="protein sequence ID" value="KAK2108036.1"/>
    <property type="molecule type" value="Genomic_DNA"/>
</dbReference>
<dbReference type="Proteomes" id="UP001266305">
    <property type="component" value="Unassembled WGS sequence"/>
</dbReference>
<sequence>MPVPTSPVPTSPVPTPPMPTSPVPLTCAHLTRAHLTRAHTPHAHLTCAPHLPAVPPSQAAGGVPGPTIPQPLWLEEGGEQQHPLGQVVFAHLRHRRPP</sequence>
<feature type="region of interest" description="Disordered" evidence="1">
    <location>
        <begin position="48"/>
        <end position="73"/>
    </location>
</feature>
<reference evidence="2 3" key="1">
    <citation type="submission" date="2023-05" db="EMBL/GenBank/DDBJ databases">
        <title>B98-5 Cell Line De Novo Hybrid Assembly: An Optical Mapping Approach.</title>
        <authorList>
            <person name="Kananen K."/>
            <person name="Auerbach J.A."/>
            <person name="Kautto E."/>
            <person name="Blachly J.S."/>
        </authorList>
    </citation>
    <scope>NUCLEOTIDE SEQUENCE [LARGE SCALE GENOMIC DNA]</scope>
    <source>
        <strain evidence="2">B95-8</strain>
        <tissue evidence="2">Cell line</tissue>
    </source>
</reference>
<protein>
    <submittedName>
        <fullName evidence="2">Uncharacterized protein</fullName>
    </submittedName>
</protein>
<feature type="region of interest" description="Disordered" evidence="1">
    <location>
        <begin position="1"/>
        <end position="21"/>
    </location>
</feature>
<proteinExistence type="predicted"/>
<evidence type="ECO:0000313" key="2">
    <source>
        <dbReference type="EMBL" id="KAK2108036.1"/>
    </source>
</evidence>
<evidence type="ECO:0000256" key="1">
    <source>
        <dbReference type="SAM" id="MobiDB-lite"/>
    </source>
</evidence>
<keyword evidence="3" id="KW-1185">Reference proteome</keyword>
<name>A0ABQ9VFT5_SAGOE</name>
<organism evidence="2 3">
    <name type="scientific">Saguinus oedipus</name>
    <name type="common">Cotton-top tamarin</name>
    <name type="synonym">Oedipomidas oedipus</name>
    <dbReference type="NCBI Taxonomy" id="9490"/>
    <lineage>
        <taxon>Eukaryota</taxon>
        <taxon>Metazoa</taxon>
        <taxon>Chordata</taxon>
        <taxon>Craniata</taxon>
        <taxon>Vertebrata</taxon>
        <taxon>Euteleostomi</taxon>
        <taxon>Mammalia</taxon>
        <taxon>Eutheria</taxon>
        <taxon>Euarchontoglires</taxon>
        <taxon>Primates</taxon>
        <taxon>Haplorrhini</taxon>
        <taxon>Platyrrhini</taxon>
        <taxon>Cebidae</taxon>
        <taxon>Callitrichinae</taxon>
        <taxon>Saguinus</taxon>
    </lineage>
</organism>
<comment type="caution">
    <text evidence="2">The sequence shown here is derived from an EMBL/GenBank/DDBJ whole genome shotgun (WGS) entry which is preliminary data.</text>
</comment>
<evidence type="ECO:0000313" key="3">
    <source>
        <dbReference type="Proteomes" id="UP001266305"/>
    </source>
</evidence>